<keyword evidence="2" id="KW-0472">Membrane</keyword>
<evidence type="ECO:0000313" key="3">
    <source>
        <dbReference type="EMBL" id="MST75150.1"/>
    </source>
</evidence>
<accession>A0A6L5YRS4</accession>
<sequence>MDQFIVWMHEYAMPVMAGGQALLFIGMLVLIHKINGMRRKADRIISGVEKYLTIVMEEESSQSVQASEKTLSGSTKEPMDEEAQNRLISTVLQEIFP</sequence>
<keyword evidence="2" id="KW-1133">Transmembrane helix</keyword>
<name>A0A6L5YRS4_9FIRM</name>
<dbReference type="Proteomes" id="UP000474024">
    <property type="component" value="Unassembled WGS sequence"/>
</dbReference>
<keyword evidence="4" id="KW-1185">Reference proteome</keyword>
<proteinExistence type="predicted"/>
<gene>
    <name evidence="3" type="ORF">FYJ75_08935</name>
</gene>
<feature type="transmembrane region" description="Helical" evidence="2">
    <location>
        <begin position="12"/>
        <end position="31"/>
    </location>
</feature>
<protein>
    <submittedName>
        <fullName evidence="3">Uncharacterized protein</fullName>
    </submittedName>
</protein>
<organism evidence="3 4">
    <name type="scientific">Roseburia porci</name>
    <dbReference type="NCBI Taxonomy" id="2605790"/>
    <lineage>
        <taxon>Bacteria</taxon>
        <taxon>Bacillati</taxon>
        <taxon>Bacillota</taxon>
        <taxon>Clostridia</taxon>
        <taxon>Lachnospirales</taxon>
        <taxon>Lachnospiraceae</taxon>
        <taxon>Roseburia</taxon>
    </lineage>
</organism>
<dbReference type="RefSeq" id="WP_154430112.1">
    <property type="nucleotide sequence ID" value="NZ_VUNI01000014.1"/>
</dbReference>
<feature type="region of interest" description="Disordered" evidence="1">
    <location>
        <begin position="60"/>
        <end position="83"/>
    </location>
</feature>
<comment type="caution">
    <text evidence="3">The sequence shown here is derived from an EMBL/GenBank/DDBJ whole genome shotgun (WGS) entry which is preliminary data.</text>
</comment>
<evidence type="ECO:0000313" key="4">
    <source>
        <dbReference type="Proteomes" id="UP000474024"/>
    </source>
</evidence>
<dbReference type="AlphaFoldDB" id="A0A6L5YRS4"/>
<keyword evidence="2" id="KW-0812">Transmembrane</keyword>
<evidence type="ECO:0000256" key="2">
    <source>
        <dbReference type="SAM" id="Phobius"/>
    </source>
</evidence>
<dbReference type="EMBL" id="VUNI01000014">
    <property type="protein sequence ID" value="MST75150.1"/>
    <property type="molecule type" value="Genomic_DNA"/>
</dbReference>
<evidence type="ECO:0000256" key="1">
    <source>
        <dbReference type="SAM" id="MobiDB-lite"/>
    </source>
</evidence>
<reference evidence="3 4" key="1">
    <citation type="submission" date="2019-08" db="EMBL/GenBank/DDBJ databases">
        <title>In-depth cultivation of the pig gut microbiome towards novel bacterial diversity and tailored functional studies.</title>
        <authorList>
            <person name="Wylensek D."/>
            <person name="Hitch T.C.A."/>
            <person name="Clavel T."/>
        </authorList>
    </citation>
    <scope>NUCLEOTIDE SEQUENCE [LARGE SCALE GENOMIC DNA]</scope>
    <source>
        <strain evidence="3 4">MUC/MUC-530-WT-4D</strain>
    </source>
</reference>